<sequence>MYDSPIPASHIDTQTKQDEQHNIDIDIDRVQCRWCGCYWELDELDQHEASCKQMGEYVGSFDVDLDQNQIPCEICKDLIPFNQYQIHMKKHKDIVYRAPETELGYDDNKRNKYVEDKQESFISHPLQSISGNTSNVGKKSNNNQNKEKDSNSDEESDIKEESEKPANIIIENDSLDENRQIFNIEDSQSEMQQIIKSVSNSQNENVITEPNSLNNNNDDQECFLILIDPPAFEGITQCKFTFSDNTQLEALGIIDSTTTINSFIDPNLSEFQKHILMYNGKNGCITHNSIPYVGYSSPFQNRDIIIAEVSIGGEINTLSFAIEEQIQNSGDGEGGIKSSAISKWGEEEQLNDEDGRVDVVKKRKQEKQIEIMQRQQQPIIVQRIPSSVRFFAQIKGKGSSFGVELLRMSGSLQLPRPPPVLSVKEIPW</sequence>
<dbReference type="AlphaFoldDB" id="A0A5J4VQZ2"/>
<evidence type="ECO:0000256" key="1">
    <source>
        <dbReference type="SAM" id="MobiDB-lite"/>
    </source>
</evidence>
<comment type="caution">
    <text evidence="2">The sequence shown here is derived from an EMBL/GenBank/DDBJ whole genome shotgun (WGS) entry which is preliminary data.</text>
</comment>
<reference evidence="2 3" key="1">
    <citation type="submission" date="2019-03" db="EMBL/GenBank/DDBJ databases">
        <title>Single cell metagenomics reveals metabolic interactions within the superorganism composed of flagellate Streblomastix strix and complex community of Bacteroidetes bacteria on its surface.</title>
        <authorList>
            <person name="Treitli S.C."/>
            <person name="Kolisko M."/>
            <person name="Husnik F."/>
            <person name="Keeling P."/>
            <person name="Hampl V."/>
        </authorList>
    </citation>
    <scope>NUCLEOTIDE SEQUENCE [LARGE SCALE GENOMIC DNA]</scope>
    <source>
        <strain evidence="2">ST1C</strain>
    </source>
</reference>
<gene>
    <name evidence="2" type="ORF">EZS28_019364</name>
</gene>
<dbReference type="Proteomes" id="UP000324800">
    <property type="component" value="Unassembled WGS sequence"/>
</dbReference>
<dbReference type="EMBL" id="SNRW01005418">
    <property type="protein sequence ID" value="KAA6385108.1"/>
    <property type="molecule type" value="Genomic_DNA"/>
</dbReference>
<protein>
    <submittedName>
        <fullName evidence="2">Uncharacterized protein</fullName>
    </submittedName>
</protein>
<evidence type="ECO:0000313" key="2">
    <source>
        <dbReference type="EMBL" id="KAA6385108.1"/>
    </source>
</evidence>
<feature type="region of interest" description="Disordered" evidence="1">
    <location>
        <begin position="120"/>
        <end position="172"/>
    </location>
</feature>
<proteinExistence type="predicted"/>
<evidence type="ECO:0000313" key="3">
    <source>
        <dbReference type="Proteomes" id="UP000324800"/>
    </source>
</evidence>
<organism evidence="2 3">
    <name type="scientific">Streblomastix strix</name>
    <dbReference type="NCBI Taxonomy" id="222440"/>
    <lineage>
        <taxon>Eukaryota</taxon>
        <taxon>Metamonada</taxon>
        <taxon>Preaxostyla</taxon>
        <taxon>Oxymonadida</taxon>
        <taxon>Streblomastigidae</taxon>
        <taxon>Streblomastix</taxon>
    </lineage>
</organism>
<feature type="compositionally biased region" description="Polar residues" evidence="1">
    <location>
        <begin position="125"/>
        <end position="144"/>
    </location>
</feature>
<accession>A0A5J4VQZ2</accession>
<name>A0A5J4VQZ2_9EUKA</name>